<comment type="subcellular location">
    <subcellularLocation>
        <location evidence="1">Nucleus</location>
    </subcellularLocation>
</comment>
<evidence type="ECO:0000256" key="2">
    <source>
        <dbReference type="ARBA" id="ARBA00011738"/>
    </source>
</evidence>
<organism evidence="13 14">
    <name type="scientific">Linum trigynum</name>
    <dbReference type="NCBI Taxonomy" id="586398"/>
    <lineage>
        <taxon>Eukaryota</taxon>
        <taxon>Viridiplantae</taxon>
        <taxon>Streptophyta</taxon>
        <taxon>Embryophyta</taxon>
        <taxon>Tracheophyta</taxon>
        <taxon>Spermatophyta</taxon>
        <taxon>Magnoliopsida</taxon>
        <taxon>eudicotyledons</taxon>
        <taxon>Gunneridae</taxon>
        <taxon>Pentapetalae</taxon>
        <taxon>rosids</taxon>
        <taxon>fabids</taxon>
        <taxon>Malpighiales</taxon>
        <taxon>Linaceae</taxon>
        <taxon>Linum</taxon>
    </lineage>
</organism>
<keyword evidence="6" id="KW-0805">Transcription regulation</keyword>
<keyword evidence="9" id="KW-0539">Nucleus</keyword>
<dbReference type="InterPro" id="IPR012337">
    <property type="entry name" value="RNaseH-like_sf"/>
</dbReference>
<keyword evidence="14" id="KW-1185">Reference proteome</keyword>
<dbReference type="GO" id="GO:0046983">
    <property type="term" value="F:protein dimerization activity"/>
    <property type="evidence" value="ECO:0007669"/>
    <property type="project" value="InterPro"/>
</dbReference>
<evidence type="ECO:0000259" key="12">
    <source>
        <dbReference type="PROSITE" id="PS50808"/>
    </source>
</evidence>
<accession>A0AAV2F3G5</accession>
<dbReference type="InterPro" id="IPR008906">
    <property type="entry name" value="HATC_C_dom"/>
</dbReference>
<evidence type="ECO:0000256" key="3">
    <source>
        <dbReference type="ARBA" id="ARBA00022723"/>
    </source>
</evidence>
<keyword evidence="4 10" id="KW-0863">Zinc-finger</keyword>
<sequence length="652" mass="74522">MESNNAGSGVGSTTGSSPSSPPKKKANSRRTSEVWDDVELFNVVDDDGVLLEKGKCNFCGKIYKAESRLGTSTLKRHIAVCKKLHQPSDLRNESIGPNCITQEGFREKLAICTISHDYVFRCVEHKGNRDVHSYLNGQAKPISRNTHKSDIVKIHERMKEELKSSLQKISSRICLTSDMWTSLTTRGFICLTAHYVDYEWKLNSKLLSFTHLPPPHSSYRVKTTIYRMLREWGIDNKIFSITLDNASNMTNMQNELRDQLNGQNGLLCDGKFFHIRCCGHILNLIVQAGLKVIKDGIRSVRESVKYVEGSEGRKIKFKECVEQSGMKQTRSLWLDVPTRWNSTYNMLERANHYRQAFVNLARMDFEYNECPSSEDWEKIEVLIKFLKPFDEITKLFSGTKYPTSNLFFENVWKIHLELRLLCTSLDDDIRAMANAMMLKFLKYWKDYNLVLAFGVILDPRYKVAFVNYCYEKLGGEYVSKVEDVVDDLELLLEEYKNQSATSATQSGVSMTSPSVPLDNYTAGFYASNINHNTSTSSELQLYLADPLIPAFGDIDGVSKLLPFDVLQYWKDHQFRFPHLSKMAKDVLSIPITSVASESSFSLGGRILTKWRTSILSDTLEAVVTTRNWIRGYQMDDDDEDTRDDGEEVKLLE</sequence>
<keyword evidence="5" id="KW-0862">Zinc</keyword>
<evidence type="ECO:0000256" key="11">
    <source>
        <dbReference type="SAM" id="MobiDB-lite"/>
    </source>
</evidence>
<evidence type="ECO:0000313" key="14">
    <source>
        <dbReference type="Proteomes" id="UP001497516"/>
    </source>
</evidence>
<protein>
    <recommendedName>
        <fullName evidence="12">BED-type domain-containing protein</fullName>
    </recommendedName>
</protein>
<evidence type="ECO:0000256" key="1">
    <source>
        <dbReference type="ARBA" id="ARBA00004123"/>
    </source>
</evidence>
<name>A0AAV2F3G5_9ROSI</name>
<dbReference type="InterPro" id="IPR025525">
    <property type="entry name" value="hAT-like_transposase_RNase-H"/>
</dbReference>
<dbReference type="SUPFAM" id="SSF53098">
    <property type="entry name" value="Ribonuclease H-like"/>
    <property type="match status" value="1"/>
</dbReference>
<evidence type="ECO:0000256" key="4">
    <source>
        <dbReference type="ARBA" id="ARBA00022771"/>
    </source>
</evidence>
<feature type="compositionally biased region" description="Low complexity" evidence="11">
    <location>
        <begin position="1"/>
        <end position="18"/>
    </location>
</feature>
<proteinExistence type="predicted"/>
<dbReference type="SMART" id="SM00614">
    <property type="entry name" value="ZnF_BED"/>
    <property type="match status" value="1"/>
</dbReference>
<gene>
    <name evidence="13" type="ORF">LTRI10_LOCUS33315</name>
</gene>
<dbReference type="Pfam" id="PF14372">
    <property type="entry name" value="hAT-like_RNase-H"/>
    <property type="match status" value="1"/>
</dbReference>
<keyword evidence="3" id="KW-0479">Metal-binding</keyword>
<evidence type="ECO:0000256" key="8">
    <source>
        <dbReference type="ARBA" id="ARBA00023163"/>
    </source>
</evidence>
<dbReference type="PANTHER" id="PTHR46481:SF6">
    <property type="entry name" value="ZINC FINGER BED DOMAIN-CONTAINING PROTEIN RICESLEEPER 2-LIKE"/>
    <property type="match status" value="1"/>
</dbReference>
<evidence type="ECO:0000256" key="9">
    <source>
        <dbReference type="ARBA" id="ARBA00023242"/>
    </source>
</evidence>
<feature type="region of interest" description="Disordered" evidence="11">
    <location>
        <begin position="1"/>
        <end position="31"/>
    </location>
</feature>
<dbReference type="GO" id="GO:0008270">
    <property type="term" value="F:zinc ion binding"/>
    <property type="evidence" value="ECO:0007669"/>
    <property type="project" value="UniProtKB-KW"/>
</dbReference>
<dbReference type="InterPro" id="IPR003656">
    <property type="entry name" value="Znf_BED"/>
</dbReference>
<dbReference type="Pfam" id="PF02892">
    <property type="entry name" value="zf-BED"/>
    <property type="match status" value="1"/>
</dbReference>
<reference evidence="13 14" key="1">
    <citation type="submission" date="2024-04" db="EMBL/GenBank/DDBJ databases">
        <authorList>
            <person name="Fracassetti M."/>
        </authorList>
    </citation>
    <scope>NUCLEOTIDE SEQUENCE [LARGE SCALE GENOMIC DNA]</scope>
</reference>
<evidence type="ECO:0000256" key="10">
    <source>
        <dbReference type="PROSITE-ProRule" id="PRU00027"/>
    </source>
</evidence>
<dbReference type="GO" id="GO:0003677">
    <property type="term" value="F:DNA binding"/>
    <property type="evidence" value="ECO:0007669"/>
    <property type="project" value="UniProtKB-KW"/>
</dbReference>
<evidence type="ECO:0000256" key="7">
    <source>
        <dbReference type="ARBA" id="ARBA00023125"/>
    </source>
</evidence>
<comment type="subunit">
    <text evidence="2">Homodimer.</text>
</comment>
<feature type="domain" description="BED-type" evidence="12">
    <location>
        <begin position="29"/>
        <end position="85"/>
    </location>
</feature>
<evidence type="ECO:0000256" key="6">
    <source>
        <dbReference type="ARBA" id="ARBA00023015"/>
    </source>
</evidence>
<evidence type="ECO:0000256" key="5">
    <source>
        <dbReference type="ARBA" id="ARBA00022833"/>
    </source>
</evidence>
<keyword evidence="7" id="KW-0238">DNA-binding</keyword>
<dbReference type="EMBL" id="OZ034819">
    <property type="protein sequence ID" value="CAL1392689.1"/>
    <property type="molecule type" value="Genomic_DNA"/>
</dbReference>
<evidence type="ECO:0000313" key="13">
    <source>
        <dbReference type="EMBL" id="CAL1392689.1"/>
    </source>
</evidence>
<dbReference type="Proteomes" id="UP001497516">
    <property type="component" value="Chromosome 6"/>
</dbReference>
<dbReference type="AlphaFoldDB" id="A0AAV2F3G5"/>
<dbReference type="InterPro" id="IPR052035">
    <property type="entry name" value="ZnF_BED_domain_contain"/>
</dbReference>
<dbReference type="Pfam" id="PF05699">
    <property type="entry name" value="Dimer_Tnp_hAT"/>
    <property type="match status" value="1"/>
</dbReference>
<dbReference type="PROSITE" id="PS50808">
    <property type="entry name" value="ZF_BED"/>
    <property type="match status" value="1"/>
</dbReference>
<keyword evidence="8" id="KW-0804">Transcription</keyword>
<dbReference type="PANTHER" id="PTHR46481">
    <property type="entry name" value="ZINC FINGER BED DOMAIN-CONTAINING PROTEIN 4"/>
    <property type="match status" value="1"/>
</dbReference>
<dbReference type="GO" id="GO:0005634">
    <property type="term" value="C:nucleus"/>
    <property type="evidence" value="ECO:0007669"/>
    <property type="project" value="UniProtKB-SubCell"/>
</dbReference>